<dbReference type="AlphaFoldDB" id="A0A120G977"/>
<sequence length="63" mass="6663">MLKGPFESTGQAIAGRLVDIMCDRWILSLDQALGMQAGPAKPAAHEQTLTTDRNLPTGQLVAG</sequence>
<feature type="region of interest" description="Disordered" evidence="1">
    <location>
        <begin position="37"/>
        <end position="63"/>
    </location>
</feature>
<proteinExistence type="predicted"/>
<feature type="compositionally biased region" description="Polar residues" evidence="1">
    <location>
        <begin position="47"/>
        <end position="57"/>
    </location>
</feature>
<reference evidence="2 3" key="1">
    <citation type="submission" date="2015-05" db="EMBL/GenBank/DDBJ databases">
        <title>A genomic and transcriptomic approach to investigate the blue pigment phenotype in Pseudomonas fluorescens.</title>
        <authorList>
            <person name="Andreani N.A."/>
            <person name="Cardazzo B."/>
        </authorList>
    </citation>
    <scope>NUCLEOTIDE SEQUENCE [LARGE SCALE GENOMIC DNA]</scope>
    <source>
        <strain evidence="2 3">Ps_22</strain>
    </source>
</reference>
<evidence type="ECO:0000313" key="3">
    <source>
        <dbReference type="Proteomes" id="UP000061348"/>
    </source>
</evidence>
<dbReference type="Proteomes" id="UP000061348">
    <property type="component" value="Unassembled WGS sequence"/>
</dbReference>
<gene>
    <name evidence="2" type="ORF">PFLmoz3_00346</name>
</gene>
<evidence type="ECO:0000313" key="2">
    <source>
        <dbReference type="EMBL" id="KWV89998.1"/>
    </source>
</evidence>
<name>A0A120G977_PSEFL</name>
<comment type="caution">
    <text evidence="2">The sequence shown here is derived from an EMBL/GenBank/DDBJ whole genome shotgun (WGS) entry which is preliminary data.</text>
</comment>
<organism evidence="2 3">
    <name type="scientific">Pseudomonas fluorescens</name>
    <dbReference type="NCBI Taxonomy" id="294"/>
    <lineage>
        <taxon>Bacteria</taxon>
        <taxon>Pseudomonadati</taxon>
        <taxon>Pseudomonadota</taxon>
        <taxon>Gammaproteobacteria</taxon>
        <taxon>Pseudomonadales</taxon>
        <taxon>Pseudomonadaceae</taxon>
        <taxon>Pseudomonas</taxon>
    </lineage>
</organism>
<dbReference type="EMBL" id="LCYA01000003">
    <property type="protein sequence ID" value="KWV89998.1"/>
    <property type="molecule type" value="Genomic_DNA"/>
</dbReference>
<accession>A0A120G977</accession>
<protein>
    <submittedName>
        <fullName evidence="2">Uncharacterized protein</fullName>
    </submittedName>
</protein>
<evidence type="ECO:0000256" key="1">
    <source>
        <dbReference type="SAM" id="MobiDB-lite"/>
    </source>
</evidence>